<gene>
    <name evidence="4" type="ORF">GALLR39Z86_19260</name>
</gene>
<dbReference type="CDD" id="cd00081">
    <property type="entry name" value="Hint"/>
    <property type="match status" value="1"/>
</dbReference>
<dbReference type="Pfam" id="PF07591">
    <property type="entry name" value="PT-HINT"/>
    <property type="match status" value="1"/>
</dbReference>
<dbReference type="SUPFAM" id="SSF51294">
    <property type="entry name" value="Hedgehog/intein (Hint) domain"/>
    <property type="match status" value="1"/>
</dbReference>
<dbReference type="NCBIfam" id="TIGR01643">
    <property type="entry name" value="YD_repeat_2x"/>
    <property type="match status" value="1"/>
</dbReference>
<name>A0A9W6LGX0_9ACTN</name>
<evidence type="ECO:0000256" key="2">
    <source>
        <dbReference type="SAM" id="MobiDB-lite"/>
    </source>
</evidence>
<dbReference type="InterPro" id="IPR006530">
    <property type="entry name" value="YD"/>
</dbReference>
<dbReference type="Proteomes" id="UP001144313">
    <property type="component" value="Unassembled WGS sequence"/>
</dbReference>
<proteinExistence type="predicted"/>
<evidence type="ECO:0000313" key="5">
    <source>
        <dbReference type="Proteomes" id="UP001144313"/>
    </source>
</evidence>
<dbReference type="NCBIfam" id="TIGR03696">
    <property type="entry name" value="Rhs_assc_core"/>
    <property type="match status" value="1"/>
</dbReference>
<dbReference type="Gene3D" id="2.180.10.10">
    <property type="entry name" value="RHS repeat-associated core"/>
    <property type="match status" value="2"/>
</dbReference>
<feature type="domain" description="Teneurin-like YD-shell" evidence="3">
    <location>
        <begin position="1400"/>
        <end position="1660"/>
    </location>
</feature>
<dbReference type="Gene3D" id="2.170.16.10">
    <property type="entry name" value="Hedgehog/Intein (Hint) domain"/>
    <property type="match status" value="1"/>
</dbReference>
<feature type="region of interest" description="Disordered" evidence="2">
    <location>
        <begin position="1"/>
        <end position="29"/>
    </location>
</feature>
<feature type="region of interest" description="Disordered" evidence="2">
    <location>
        <begin position="135"/>
        <end position="156"/>
    </location>
</feature>
<keyword evidence="1" id="KW-0677">Repeat</keyword>
<feature type="compositionally biased region" description="Polar residues" evidence="2">
    <location>
        <begin position="1720"/>
        <end position="1731"/>
    </location>
</feature>
<evidence type="ECO:0000259" key="3">
    <source>
        <dbReference type="Pfam" id="PF25023"/>
    </source>
</evidence>
<dbReference type="EMBL" id="BSDT01000001">
    <property type="protein sequence ID" value="GLI42076.1"/>
    <property type="molecule type" value="Genomic_DNA"/>
</dbReference>
<accession>A0A9W6LGX0</accession>
<feature type="region of interest" description="Disordered" evidence="2">
    <location>
        <begin position="1693"/>
        <end position="1731"/>
    </location>
</feature>
<evidence type="ECO:0000256" key="1">
    <source>
        <dbReference type="ARBA" id="ARBA00022737"/>
    </source>
</evidence>
<dbReference type="InterPro" id="IPR031325">
    <property type="entry name" value="RHS_repeat"/>
</dbReference>
<organism evidence="4 5">
    <name type="scientific">Glycomyces algeriensis</name>
    <dbReference type="NCBI Taxonomy" id="256037"/>
    <lineage>
        <taxon>Bacteria</taxon>
        <taxon>Bacillati</taxon>
        <taxon>Actinomycetota</taxon>
        <taxon>Actinomycetes</taxon>
        <taxon>Glycomycetales</taxon>
        <taxon>Glycomycetaceae</taxon>
        <taxon>Glycomyces</taxon>
    </lineage>
</organism>
<dbReference type="InterPro" id="IPR056823">
    <property type="entry name" value="TEN-like_YD-shell"/>
</dbReference>
<sequence>MTAGPALASEFQRGAQSTSSTPVGGIGAAESSFNDAAADWAGSTETAANGGDWSATDLASAGSWSQGGSSGGYSYSYGMRVPPATGPAPSLSLSYSSATHDGLTSGTNNQASWIGDGWGYSPGFIERTYAACGSEAEQDGNNGEDPTGDLCWDGDSPSITMSLNGTNTPLVLDDATGEWRAASDANWRIEKLGAAANGSNATTERWKITTTDGTQYLFAADPTTTASRWTVPVFGNHSGEPCYTANDFDASRCAQAYRWMLDQVIDVRGNMTRYVYGTETGYYSPNVDSEAAAVAYTRAGWLKRIEYGLRSGEPTVKPTGRVQLIAADRCLSNCYNTSGSPKESSWPDIPWDLQCDSGTGCEQYAPAFFSTKRLSKITTEVWNTAGGVFDTVDSWTLAHKFKAYGDKSQVVLWLSSIQHTGHVGGTATLPAVEFGGTFMPNRVDDGSANPSIQRPRLTSIKNESGGVTTVNYSEPDCGQGNLPTQAENNTKRCYPASYVPEGTMNSVEAYFHKYVVTQVAETDTTGESATVWTSYQYSTAGGGTSALWAWDDSEFTEDEDRTYNQWRGYSQVTTLIGDPAGSEPHLRSAARYYRGMNGQPLPDGSERSVTLASTRGDTIADHEALAGQVWEQIVYDGSTIIGSTTTQYWTRNTGTRTHDGGDLKAWMSAPRQVEADTKLSTTAWRTTRTTTTEFDDYGRATEVSTLGDTATSGDERCQHTTFADNTAKWILQAPSRIETVSVPCSTENPSRPGDIVGDVRAYYDGKAFGAAPTYGEMTKAETLDHWDADPVYATLASSTFDALGRQITTTDALGATTSIVYTPAGAGPVTKMTTTNPLGHIEIGVLAPAWGSVLSATGVNGEVTSATYDALGRRTAVWLPGQSQTGGAVPNLKFAYTVSDIAPSTTTTETMIWDQSYLTEVQIFDALMRPRQTQAETYGGRLITQTEYDSRGQVIYESGASFNNDSGPTADLVRISRSNDVSRTEYVYDGAGRITDQIFVVKDDEQWRITTAYGGNDDYWQETTTPPDGASATGTLTDALGRTVEVHRYLGNTPTGTPDTTSYDYTAAGLLETVTDPAQNIWTFTYDLRGRKIAADDPDSGHTDLTYNAADQVISTTTTRTTEEDTTLAYVYDELGRKTELWEGAVGTGGTLLSEWTYDTAVNGLGLPHTSTNWIGGKAWTDEVYEYDDAGRPIEIVNYLPSTAGALAGEYWQVYSYHPDGSLRTSRANGVGSLRPETMRYHYNAMGQPTRVIGESPDFGAAKVYVDAATYSPYGQLLQRRLGDPADVGGTSGQAWQTWIFEEGTGRLSEFYFDKDTAGEYDGTNYGIAALSYEYDDAGNVLSITDEPVHTSEALAPETQCFQYDHHRRLTEAWSQAGTGDCATTPSASVIGGPADYWSSYEYDLTGNRTSENRWNGSSQTTYDYTFPAARGDHPHALSEVTSTANGGERTAFTYDKAGYTTSIDRGGDLALLDWTATGRLDTIKQGEDATTQFFDDAQGKRIARIDPNGDITAWVAGYELHYNATTGVKQATRYYTHGGSAIAVRVGKGDIQFLSGDHHGTGQWIVNGNTLTTKVRRFDPFGNDRSATAWVERDGTYGSDTWPDERGFIGGIDNKNLGLTTIGAREYDPIYGRFISVDPIADYADAQQLNGYAYALNNPLVFSDPTGLSAEAPIPGMVPTYCGGTPFGCTGWHWPDNDDEGTSPTPDAPDAPDSPSSPGNNTSACVPSSPTFDGEGPISAGCGTSGSILDFGAFLLSGIVQAVYTLTVEDAVNCANDPNWTDCIFAVVGFVPGAGKLAGFIGDLILKYADELLPYGDDVAAGATKACNSFVAGTLVVMADGTVKPIEEVKAGEEVLAQDVTTGEVVTAVVSDTMTTPEQLRNLVTIEVDTDGDGKGDAQITATAGHAFWEIELSGSQESWSHASDLQVGSWLKSIDGTWVEIIKTSHFAVDVDTFNLSVKGLHTYFITANDDSILVHNQATKCTVSDGAFNHAWDDHKAGGTYHQSGDMGNVLADDITESEFRKMIDEAIKNGTRTPRSSSDPREGFLIRYEFDDNIGYNGQYTIELAFDANGNLSTAYPTWNSAG</sequence>
<reference evidence="4" key="1">
    <citation type="submission" date="2022-12" db="EMBL/GenBank/DDBJ databases">
        <title>Reference genome sequencing for broad-spectrum identification of bacterial and archaeal isolates by mass spectrometry.</title>
        <authorList>
            <person name="Sekiguchi Y."/>
            <person name="Tourlousse D.M."/>
        </authorList>
    </citation>
    <scope>NUCLEOTIDE SEQUENCE</scope>
    <source>
        <strain evidence="4">LLR39Z86</strain>
    </source>
</reference>
<keyword evidence="5" id="KW-1185">Reference proteome</keyword>
<dbReference type="InterPro" id="IPR036844">
    <property type="entry name" value="Hint_dom_sf"/>
</dbReference>
<dbReference type="PANTHER" id="PTHR32305">
    <property type="match status" value="1"/>
</dbReference>
<dbReference type="Pfam" id="PF05593">
    <property type="entry name" value="RHS_repeat"/>
    <property type="match status" value="1"/>
</dbReference>
<dbReference type="InterPro" id="IPR022385">
    <property type="entry name" value="Rhs_assc_core"/>
</dbReference>
<dbReference type="InterPro" id="IPR050708">
    <property type="entry name" value="T6SS_VgrG/RHS"/>
</dbReference>
<dbReference type="Pfam" id="PF25023">
    <property type="entry name" value="TEN_YD-shell"/>
    <property type="match status" value="1"/>
</dbReference>
<protein>
    <submittedName>
        <fullName evidence="4">Type IV secretion protein Rhs</fullName>
    </submittedName>
</protein>
<comment type="caution">
    <text evidence="4">The sequence shown here is derived from an EMBL/GenBank/DDBJ whole genome shotgun (WGS) entry which is preliminary data.</text>
</comment>
<evidence type="ECO:0000313" key="4">
    <source>
        <dbReference type="EMBL" id="GLI42076.1"/>
    </source>
</evidence>
<dbReference type="PANTHER" id="PTHR32305:SF17">
    <property type="entry name" value="TRNA NUCLEASE WAPA"/>
    <property type="match status" value="1"/>
</dbReference>